<comment type="catalytic activity">
    <reaction evidence="1">
        <text>Endohydrolysis of (1-&gt;3)- or (1-&gt;4)-linkages in beta-D-glucans when the glucose residue whose reducing group is involved in the linkage to be hydrolyzed is itself substituted at C-3.</text>
        <dbReference type="EC" id="3.2.1.6"/>
    </reaction>
</comment>
<evidence type="ECO:0000256" key="4">
    <source>
        <dbReference type="ARBA" id="ARBA00022801"/>
    </source>
</evidence>
<dbReference type="PROSITE" id="PS51762">
    <property type="entry name" value="GH16_2"/>
    <property type="match status" value="1"/>
</dbReference>
<dbReference type="Proteomes" id="UP000562929">
    <property type="component" value="Unassembled WGS sequence"/>
</dbReference>
<evidence type="ECO:0000256" key="6">
    <source>
        <dbReference type="SAM" id="MobiDB-lite"/>
    </source>
</evidence>
<organism evidence="9 10">
    <name type="scientific">Ophiocordyceps camponoti-floridani</name>
    <dbReference type="NCBI Taxonomy" id="2030778"/>
    <lineage>
        <taxon>Eukaryota</taxon>
        <taxon>Fungi</taxon>
        <taxon>Dikarya</taxon>
        <taxon>Ascomycota</taxon>
        <taxon>Pezizomycotina</taxon>
        <taxon>Sordariomycetes</taxon>
        <taxon>Hypocreomycetidae</taxon>
        <taxon>Hypocreales</taxon>
        <taxon>Ophiocordycipitaceae</taxon>
        <taxon>Ophiocordyceps</taxon>
    </lineage>
</organism>
<feature type="region of interest" description="Disordered" evidence="6">
    <location>
        <begin position="320"/>
        <end position="402"/>
    </location>
</feature>
<feature type="domain" description="GH16" evidence="8">
    <location>
        <begin position="33"/>
        <end position="282"/>
    </location>
</feature>
<dbReference type="OrthoDB" id="192832at2759"/>
<dbReference type="PANTHER" id="PTHR10963">
    <property type="entry name" value="GLYCOSYL HYDROLASE-RELATED"/>
    <property type="match status" value="1"/>
</dbReference>
<comment type="caution">
    <text evidence="9">The sequence shown here is derived from an EMBL/GenBank/DDBJ whole genome shotgun (WGS) entry which is preliminary data.</text>
</comment>
<feature type="compositionally biased region" description="Polar residues" evidence="6">
    <location>
        <begin position="333"/>
        <end position="344"/>
    </location>
</feature>
<evidence type="ECO:0000313" key="10">
    <source>
        <dbReference type="Proteomes" id="UP000562929"/>
    </source>
</evidence>
<keyword evidence="7" id="KW-0732">Signal</keyword>
<dbReference type="Gene3D" id="2.60.120.200">
    <property type="match status" value="1"/>
</dbReference>
<sequence>MRLSATVIGLAGAVIASNGQVHTGQAYSLNVTYDQSNFFQSFDFFTGQDPTHGFVEYVDQTTARQAGLLGNTSSNIIMGVDHQTINPLNGRRSVRVTSKQSFTRGLFVADIAHMPGSACGVWPAFWMFGPDWPKSGEIDIIEGVNTQSQAVITLHTSPGCSVNNAGSLPTTTLKSSDCGAYGTNAGCGQQVSGSSNYGDGFNAVQGGVYATEWTSDHIAVWYFPRSAIPKDVSGGQPNPSSWGMPMARFAGCDFDSHFSNHQLVFDTTFCGEWAGNPSVWAADKTCSSMAATCKDYVAAHPEAFRDSYWEVKSVKVYQLGQQTAPPRPPIRQVTPTDEQPSLPSMPSDEQPYPSSTWSEDQLYPSPRQSPWGDEDAEALPGQSTSSDERPSPPRPDQQPTWAVARQALRTGVAETSSQALPTGTDWNPIYRRSFRPVRWRS</sequence>
<feature type="region of interest" description="Disordered" evidence="6">
    <location>
        <begin position="409"/>
        <end position="428"/>
    </location>
</feature>
<evidence type="ECO:0000313" key="9">
    <source>
        <dbReference type="EMBL" id="KAF4585708.1"/>
    </source>
</evidence>
<dbReference type="CDD" id="cd02181">
    <property type="entry name" value="GH16_fungal_Lam16A_glucanase"/>
    <property type="match status" value="1"/>
</dbReference>
<feature type="chain" id="PRO_5034509383" description="endo-1,3(4)-beta-glucanase" evidence="7">
    <location>
        <begin position="20"/>
        <end position="441"/>
    </location>
</feature>
<gene>
    <name evidence="9" type="ORF">GQ602_005013</name>
</gene>
<keyword evidence="4" id="KW-0378">Hydrolase</keyword>
<proteinExistence type="inferred from homology"/>
<protein>
    <recommendedName>
        <fullName evidence="3">endo-1,3(4)-beta-glucanase</fullName>
        <ecNumber evidence="3">3.2.1.6</ecNumber>
    </recommendedName>
</protein>
<dbReference type="InterPro" id="IPR000757">
    <property type="entry name" value="Beta-glucanase-like"/>
</dbReference>
<evidence type="ECO:0000256" key="3">
    <source>
        <dbReference type="ARBA" id="ARBA00012599"/>
    </source>
</evidence>
<dbReference type="AlphaFoldDB" id="A0A8H4VCV9"/>
<keyword evidence="9" id="KW-0430">Lectin</keyword>
<reference evidence="9 10" key="1">
    <citation type="journal article" date="2020" name="G3 (Bethesda)">
        <title>Genetic Underpinnings of Host Manipulation by Ophiocordyceps as Revealed by Comparative Transcriptomics.</title>
        <authorList>
            <person name="Will I."/>
            <person name="Das B."/>
            <person name="Trinh T."/>
            <person name="Brachmann A."/>
            <person name="Ohm R.A."/>
            <person name="de Bekker C."/>
        </authorList>
    </citation>
    <scope>NUCLEOTIDE SEQUENCE [LARGE SCALE GENOMIC DNA]</scope>
    <source>
        <strain evidence="9 10">EC05</strain>
    </source>
</reference>
<name>A0A8H4VCV9_9HYPO</name>
<keyword evidence="10" id="KW-1185">Reference proteome</keyword>
<evidence type="ECO:0000256" key="7">
    <source>
        <dbReference type="SAM" id="SignalP"/>
    </source>
</evidence>
<dbReference type="EMBL" id="JAACLJ010000005">
    <property type="protein sequence ID" value="KAF4585708.1"/>
    <property type="molecule type" value="Genomic_DNA"/>
</dbReference>
<evidence type="ECO:0000256" key="2">
    <source>
        <dbReference type="ARBA" id="ARBA00006865"/>
    </source>
</evidence>
<dbReference type="GO" id="GO:0009251">
    <property type="term" value="P:glucan catabolic process"/>
    <property type="evidence" value="ECO:0007669"/>
    <property type="project" value="TreeGrafter"/>
</dbReference>
<feature type="signal peptide" evidence="7">
    <location>
        <begin position="1"/>
        <end position="19"/>
    </location>
</feature>
<comment type="similarity">
    <text evidence="2">Belongs to the glycosyl hydrolase 16 family.</text>
</comment>
<evidence type="ECO:0000259" key="8">
    <source>
        <dbReference type="PROSITE" id="PS51762"/>
    </source>
</evidence>
<feature type="compositionally biased region" description="Polar residues" evidence="6">
    <location>
        <begin position="413"/>
        <end position="425"/>
    </location>
</feature>
<evidence type="ECO:0000256" key="1">
    <source>
        <dbReference type="ARBA" id="ARBA00000124"/>
    </source>
</evidence>
<accession>A0A8H4VCV9</accession>
<evidence type="ECO:0000256" key="5">
    <source>
        <dbReference type="ARBA" id="ARBA00023295"/>
    </source>
</evidence>
<dbReference type="SUPFAM" id="SSF49899">
    <property type="entry name" value="Concanavalin A-like lectins/glucanases"/>
    <property type="match status" value="1"/>
</dbReference>
<dbReference type="Pfam" id="PF26113">
    <property type="entry name" value="GH16_XgeA"/>
    <property type="match status" value="1"/>
</dbReference>
<dbReference type="InterPro" id="IPR013320">
    <property type="entry name" value="ConA-like_dom_sf"/>
</dbReference>
<dbReference type="GO" id="GO:0052861">
    <property type="term" value="F:endo-1,3(4)-beta-glucanase activity"/>
    <property type="evidence" value="ECO:0007669"/>
    <property type="project" value="UniProtKB-EC"/>
</dbReference>
<dbReference type="FunFam" id="2.60.120.200:FF:000114">
    <property type="entry name" value="Probable endo-1,3(4)-beta-glucanase NFIA_089530"/>
    <property type="match status" value="1"/>
</dbReference>
<dbReference type="EC" id="3.2.1.6" evidence="3"/>
<dbReference type="GO" id="GO:0030246">
    <property type="term" value="F:carbohydrate binding"/>
    <property type="evidence" value="ECO:0007669"/>
    <property type="project" value="UniProtKB-KW"/>
</dbReference>
<dbReference type="InterPro" id="IPR050546">
    <property type="entry name" value="Glycosyl_Hydrlase_16"/>
</dbReference>
<dbReference type="PANTHER" id="PTHR10963:SF24">
    <property type="entry name" value="GLYCOSIDASE C21B10.07-RELATED"/>
    <property type="match status" value="1"/>
</dbReference>
<keyword evidence="5" id="KW-0326">Glycosidase</keyword>